<feature type="region of interest" description="Disordered" evidence="1">
    <location>
        <begin position="524"/>
        <end position="544"/>
    </location>
</feature>
<organism evidence="2 3">
    <name type="scientific">Larkinella arboricola</name>
    <dbReference type="NCBI Taxonomy" id="643671"/>
    <lineage>
        <taxon>Bacteria</taxon>
        <taxon>Pseudomonadati</taxon>
        <taxon>Bacteroidota</taxon>
        <taxon>Cytophagia</taxon>
        <taxon>Cytophagales</taxon>
        <taxon>Spirosomataceae</taxon>
        <taxon>Larkinella</taxon>
    </lineage>
</organism>
<evidence type="ECO:0000313" key="2">
    <source>
        <dbReference type="EMBL" id="RAK02497.1"/>
    </source>
</evidence>
<accession>A0A327X658</accession>
<protein>
    <recommendedName>
        <fullName evidence="4">Cadherin domain-containing protein</fullName>
    </recommendedName>
</protein>
<evidence type="ECO:0008006" key="4">
    <source>
        <dbReference type="Google" id="ProtNLM"/>
    </source>
</evidence>
<sequence length="544" mass="61647">MLQKIGSIVAILVLFTRLSSFGQESKPLQIILPNQVDRLNTTWNSVAEGQLIEFTLRAAGGKSDTLTYAIKQGQMEGMTLDSLGNFRWTPGFDIADRINTTKSIPVIFEIRNKEGETATQSVDFKVQHVNRAPVVGDLRPFYVRNKTQNVYKIDAAAIRDEDNDPVVFIPMPDKLPEGAKMTAQGEITWQPSLNQFHQLKNSKGDYIEFWVEDQPAKSRTKGRLKLEVTQMDIPPEITMVPEVSRIRIKENATVNLKFYLADPNGDDDIKTFDFLSESQDVPKSSLRKNAETNYEFIWNPGYNFVKDPYDSLAFQIVFFVLDQGQNRAERKINFTVYNAENEDEKDRYLYTQYRQSLVTAWNLLTQLGEKEEELKKSYRKAKTGKRNRSVANAGLGAVTGVTPAIVANNQNTKIQTNMRYVSAVGGTAVLTMGTLEATEVIGKSMKDLLDRFNYVMSKKSELQNKGDVFAREFALKATRRNPDFVKKLDDFRAAMSLSGLVALELDAAWQSKTEANDKALKRMFKDFSPMEEGQTSSRQPTHRQ</sequence>
<comment type="caution">
    <text evidence="2">The sequence shown here is derived from an EMBL/GenBank/DDBJ whole genome shotgun (WGS) entry which is preliminary data.</text>
</comment>
<keyword evidence="3" id="KW-1185">Reference proteome</keyword>
<dbReference type="RefSeq" id="WP_111626692.1">
    <property type="nucleotide sequence ID" value="NZ_QLMC01000001.1"/>
</dbReference>
<reference evidence="2 3" key="1">
    <citation type="submission" date="2018-06" db="EMBL/GenBank/DDBJ databases">
        <title>Genomic Encyclopedia of Archaeal and Bacterial Type Strains, Phase II (KMG-II): from individual species to whole genera.</title>
        <authorList>
            <person name="Goeker M."/>
        </authorList>
    </citation>
    <scope>NUCLEOTIDE SEQUENCE [LARGE SCALE GENOMIC DNA]</scope>
    <source>
        <strain evidence="2 3">DSM 21851</strain>
    </source>
</reference>
<dbReference type="InterPro" id="IPR013783">
    <property type="entry name" value="Ig-like_fold"/>
</dbReference>
<dbReference type="AlphaFoldDB" id="A0A327X658"/>
<proteinExistence type="predicted"/>
<dbReference type="Gene3D" id="2.60.40.10">
    <property type="entry name" value="Immunoglobulins"/>
    <property type="match status" value="1"/>
</dbReference>
<name>A0A327X658_LARAB</name>
<feature type="compositionally biased region" description="Polar residues" evidence="1">
    <location>
        <begin position="533"/>
        <end position="544"/>
    </location>
</feature>
<gene>
    <name evidence="2" type="ORF">LX87_00617</name>
</gene>
<evidence type="ECO:0000256" key="1">
    <source>
        <dbReference type="SAM" id="MobiDB-lite"/>
    </source>
</evidence>
<dbReference type="EMBL" id="QLMC01000001">
    <property type="protein sequence ID" value="RAK02497.1"/>
    <property type="molecule type" value="Genomic_DNA"/>
</dbReference>
<evidence type="ECO:0000313" key="3">
    <source>
        <dbReference type="Proteomes" id="UP000248790"/>
    </source>
</evidence>
<dbReference type="OrthoDB" id="844454at2"/>
<dbReference type="Proteomes" id="UP000248790">
    <property type="component" value="Unassembled WGS sequence"/>
</dbReference>